<dbReference type="AlphaFoldDB" id="A0A1M7AYH6"/>
<dbReference type="Pfam" id="PF07845">
    <property type="entry name" value="DUF1636"/>
    <property type="match status" value="1"/>
</dbReference>
<keyword evidence="2" id="KW-1185">Reference proteome</keyword>
<sequence>MHRIVVCSTCDGVDGKGFAARLRIALVQRGLAFEVQDHACMSNCARPLSVAFTAPGKATYLFADIDPAIDLDDTLAFAAMYADCADGWIEDARDAGRLRFCLVGRVPA</sequence>
<dbReference type="STRING" id="337701.SAMN05444398_10319"/>
<accession>A0A1M7AYH6</accession>
<dbReference type="OrthoDB" id="8364077at2"/>
<reference evidence="1 2" key="1">
    <citation type="submission" date="2016-11" db="EMBL/GenBank/DDBJ databases">
        <authorList>
            <person name="Jaros S."/>
            <person name="Januszkiewicz K."/>
            <person name="Wedrychowicz H."/>
        </authorList>
    </citation>
    <scope>NUCLEOTIDE SEQUENCE [LARGE SCALE GENOMIC DNA]</scope>
    <source>
        <strain evidence="1 2">DSM 29589</strain>
    </source>
</reference>
<organism evidence="1 2">
    <name type="scientific">Roseovarius pacificus</name>
    <dbReference type="NCBI Taxonomy" id="337701"/>
    <lineage>
        <taxon>Bacteria</taxon>
        <taxon>Pseudomonadati</taxon>
        <taxon>Pseudomonadota</taxon>
        <taxon>Alphaproteobacteria</taxon>
        <taxon>Rhodobacterales</taxon>
        <taxon>Roseobacteraceae</taxon>
        <taxon>Roseovarius</taxon>
    </lineage>
</organism>
<dbReference type="InterPro" id="IPR012863">
    <property type="entry name" value="DUF1636"/>
</dbReference>
<name>A0A1M7AYH6_9RHOB</name>
<dbReference type="EMBL" id="FRBR01000003">
    <property type="protein sequence ID" value="SHL47687.1"/>
    <property type="molecule type" value="Genomic_DNA"/>
</dbReference>
<evidence type="ECO:0000313" key="2">
    <source>
        <dbReference type="Proteomes" id="UP000183974"/>
    </source>
</evidence>
<dbReference type="Proteomes" id="UP000183974">
    <property type="component" value="Unassembled WGS sequence"/>
</dbReference>
<proteinExistence type="predicted"/>
<evidence type="ECO:0000313" key="1">
    <source>
        <dbReference type="EMBL" id="SHL47687.1"/>
    </source>
</evidence>
<dbReference type="RefSeq" id="WP_073034083.1">
    <property type="nucleotide sequence ID" value="NZ_BMLR01000003.1"/>
</dbReference>
<gene>
    <name evidence="1" type="ORF">SAMN05444398_10319</name>
</gene>
<protein>
    <submittedName>
        <fullName evidence="1">Predicted metal-binding protein</fullName>
    </submittedName>
</protein>